<dbReference type="Proteomes" id="UP000538666">
    <property type="component" value="Unassembled WGS sequence"/>
</dbReference>
<dbReference type="InterPro" id="IPR002909">
    <property type="entry name" value="IPT_dom"/>
</dbReference>
<organism evidence="2 3">
    <name type="scientific">Silvibacterium bohemicum</name>
    <dbReference type="NCBI Taxonomy" id="1577686"/>
    <lineage>
        <taxon>Bacteria</taxon>
        <taxon>Pseudomonadati</taxon>
        <taxon>Acidobacteriota</taxon>
        <taxon>Terriglobia</taxon>
        <taxon>Terriglobales</taxon>
        <taxon>Acidobacteriaceae</taxon>
        <taxon>Silvibacterium</taxon>
    </lineage>
</organism>
<evidence type="ECO:0000259" key="1">
    <source>
        <dbReference type="SMART" id="SM00429"/>
    </source>
</evidence>
<evidence type="ECO:0000313" key="2">
    <source>
        <dbReference type="EMBL" id="MBB6142854.1"/>
    </source>
</evidence>
<reference evidence="2 3" key="1">
    <citation type="submission" date="2020-08" db="EMBL/GenBank/DDBJ databases">
        <title>Genomic Encyclopedia of Type Strains, Phase IV (KMG-IV): sequencing the most valuable type-strain genomes for metagenomic binning, comparative biology and taxonomic classification.</title>
        <authorList>
            <person name="Goeker M."/>
        </authorList>
    </citation>
    <scope>NUCLEOTIDE SEQUENCE [LARGE SCALE GENOMIC DNA]</scope>
    <source>
        <strain evidence="2 3">DSM 103733</strain>
    </source>
</reference>
<dbReference type="CDD" id="cd00102">
    <property type="entry name" value="IPT"/>
    <property type="match status" value="2"/>
</dbReference>
<dbReference type="SMART" id="SM00429">
    <property type="entry name" value="IPT"/>
    <property type="match status" value="2"/>
</dbReference>
<gene>
    <name evidence="2" type="ORF">HNQ77_000798</name>
</gene>
<dbReference type="InterPro" id="IPR031148">
    <property type="entry name" value="Plexin"/>
</dbReference>
<feature type="non-terminal residue" evidence="2">
    <location>
        <position position="879"/>
    </location>
</feature>
<dbReference type="Gene3D" id="2.40.10.480">
    <property type="match status" value="1"/>
</dbReference>
<evidence type="ECO:0000313" key="3">
    <source>
        <dbReference type="Proteomes" id="UP000538666"/>
    </source>
</evidence>
<keyword evidence="3" id="KW-1185">Reference proteome</keyword>
<accession>A0A841JY04</accession>
<dbReference type="SUPFAM" id="SSF50998">
    <property type="entry name" value="Quinoprotein alcohol dehydrogenase-like"/>
    <property type="match status" value="1"/>
</dbReference>
<comment type="caution">
    <text evidence="2">The sequence shown here is derived from an EMBL/GenBank/DDBJ whole genome shotgun (WGS) entry which is preliminary data.</text>
</comment>
<sequence>MGQVSVLTQHNDNARTGQNLNETILDTANVNQNSFGKLFWRTVDGFIYTQPLYVPGLTIQGAIHNVVFVATEHNSVYAFDADNPNEPAPLWQVNLGTPVPMQDICIITNDTNPADCPYYDISPEIGITSTPAIDPVAGIIYVVTRTKNTNNGTYHDYIHALDLTTGTEELGGPVEIVGQVNGTGTANQGGVVTFDPTYHHQRPSLLLDNGVLYLAFGSVGDIGVWHGWVMSYNATTLQQEAIFNVTPNGDDGGIWSCGQGLVADAAGNVYTMTGNGDFTANVAGGIDYGDAFVKFSGPSLAVSDYFTPSNQATLNADNTDLGAGGPMLMPGTSLLVGIGKDAILRVVNSADMGHFNASVDNDVQEFTATTGPFFSSPIYWDSPNNGPVIYIWGPNDFLKAYQFTGSLFNTTPISESTIQNSAGFSNAAALSLSANQSQTGSGIVWSTASLLGRATGVPVPGVLRAFDATNLATELWDSTQNATRDNVGSYAKFNPPTIANGKVYVASFSGQLQVYGLNPPVPQGIQFVQVASATPQSTTESVPVAYTSAQTADDLNVVIVGWNDTVAAVQSVTDSAGNTYALASGPVTGIGLSQSIYYAKNIVGSSSNAVTVTFNEAATKPDVRILEYSGVSTSNPLDVSAGASGNSNIADSGLVATNAANELILGADTVSSNTTIMAGAPFTIRTITSPDSDLAADRLVNVPGSYHSWAPLNASGNWVMQTVTFRAAAASNVPFLSGITPSTGPSAGGTAVTITGLDFAVGATVTFGGSAATNVVVVNSTTITATTPAGSAGTATVTVANSGGQSGSLPAAFTYVGQPTVSSVSPNSGSNSGGTAVTITGTNFATGAAVKFGTAAATNVVVVNSTTITATTPAGSAGA</sequence>
<dbReference type="Gene3D" id="2.60.40.10">
    <property type="entry name" value="Immunoglobulins"/>
    <property type="match status" value="2"/>
</dbReference>
<name>A0A841JY04_9BACT</name>
<dbReference type="Pfam" id="PF01833">
    <property type="entry name" value="TIG"/>
    <property type="match status" value="2"/>
</dbReference>
<dbReference type="EMBL" id="JACHEK010000002">
    <property type="protein sequence ID" value="MBB6142854.1"/>
    <property type="molecule type" value="Genomic_DNA"/>
</dbReference>
<dbReference type="InterPro" id="IPR013783">
    <property type="entry name" value="Ig-like_fold"/>
</dbReference>
<dbReference type="PANTHER" id="PTHR22625">
    <property type="entry name" value="PLEXIN"/>
    <property type="match status" value="1"/>
</dbReference>
<proteinExistence type="predicted"/>
<feature type="domain" description="IPT/TIG" evidence="1">
    <location>
        <begin position="733"/>
        <end position="816"/>
    </location>
</feature>
<dbReference type="GO" id="GO:0017154">
    <property type="term" value="F:semaphorin receptor activity"/>
    <property type="evidence" value="ECO:0007669"/>
    <property type="project" value="InterPro"/>
</dbReference>
<dbReference type="InterPro" id="IPR014756">
    <property type="entry name" value="Ig_E-set"/>
</dbReference>
<dbReference type="RefSeq" id="WP_184084550.1">
    <property type="nucleotide sequence ID" value="NZ_JACHEK010000002.1"/>
</dbReference>
<protein>
    <recommendedName>
        <fullName evidence="1">IPT/TIG domain-containing protein</fullName>
    </recommendedName>
</protein>
<dbReference type="InterPro" id="IPR011047">
    <property type="entry name" value="Quinoprotein_ADH-like_sf"/>
</dbReference>
<dbReference type="SUPFAM" id="SSF81296">
    <property type="entry name" value="E set domains"/>
    <property type="match status" value="2"/>
</dbReference>
<dbReference type="PANTHER" id="PTHR22625:SF70">
    <property type="entry name" value="PLEXIN A, ISOFORM A"/>
    <property type="match status" value="1"/>
</dbReference>
<feature type="domain" description="IPT/TIG" evidence="1">
    <location>
        <begin position="818"/>
        <end position="878"/>
    </location>
</feature>
<dbReference type="AlphaFoldDB" id="A0A841JY04"/>